<keyword evidence="1" id="KW-1133">Transmembrane helix</keyword>
<dbReference type="PANTHER" id="PTHR23028">
    <property type="entry name" value="ACETYLTRANSFERASE"/>
    <property type="match status" value="1"/>
</dbReference>
<feature type="transmembrane region" description="Helical" evidence="1">
    <location>
        <begin position="286"/>
        <end position="304"/>
    </location>
</feature>
<keyword evidence="3" id="KW-0808">Transferase</keyword>
<feature type="transmembrane region" description="Helical" evidence="1">
    <location>
        <begin position="408"/>
        <end position="425"/>
    </location>
</feature>
<proteinExistence type="predicted"/>
<dbReference type="GO" id="GO:0016747">
    <property type="term" value="F:acyltransferase activity, transferring groups other than amino-acyl groups"/>
    <property type="evidence" value="ECO:0007669"/>
    <property type="project" value="InterPro"/>
</dbReference>
<dbReference type="AlphaFoldDB" id="A0AA39Y0H3"/>
<gene>
    <name evidence="3" type="ORF">B0T16DRAFT_429877</name>
</gene>
<dbReference type="InterPro" id="IPR050879">
    <property type="entry name" value="Acyltransferase_3"/>
</dbReference>
<dbReference type="Proteomes" id="UP001174936">
    <property type="component" value="Unassembled WGS sequence"/>
</dbReference>
<reference evidence="3" key="1">
    <citation type="submission" date="2023-06" db="EMBL/GenBank/DDBJ databases">
        <title>Genome-scale phylogeny and comparative genomics of the fungal order Sordariales.</title>
        <authorList>
            <consortium name="Lawrence Berkeley National Laboratory"/>
            <person name="Hensen N."/>
            <person name="Bonometti L."/>
            <person name="Westerberg I."/>
            <person name="Brannstrom I.O."/>
            <person name="Guillou S."/>
            <person name="Cros-Aarteil S."/>
            <person name="Calhoun S."/>
            <person name="Haridas S."/>
            <person name="Kuo A."/>
            <person name="Mondo S."/>
            <person name="Pangilinan J."/>
            <person name="Riley R."/>
            <person name="Labutti K."/>
            <person name="Andreopoulos B."/>
            <person name="Lipzen A."/>
            <person name="Chen C."/>
            <person name="Yanf M."/>
            <person name="Daum C."/>
            <person name="Ng V."/>
            <person name="Clum A."/>
            <person name="Steindorff A."/>
            <person name="Ohm R."/>
            <person name="Martin F."/>
            <person name="Silar P."/>
            <person name="Natvig D."/>
            <person name="Lalanne C."/>
            <person name="Gautier V."/>
            <person name="Ament-Velasquez S.L."/>
            <person name="Kruys A."/>
            <person name="Hutchinson M.I."/>
            <person name="Powell A.J."/>
            <person name="Barry K."/>
            <person name="Miller A.N."/>
            <person name="Grigoriev I.V."/>
            <person name="Debuchy R."/>
            <person name="Gladieux P."/>
            <person name="Thoren M.H."/>
            <person name="Johannesson H."/>
        </authorList>
    </citation>
    <scope>NUCLEOTIDE SEQUENCE</scope>
    <source>
        <strain evidence="3">SMH2532-1</strain>
    </source>
</reference>
<feature type="transmembrane region" description="Helical" evidence="1">
    <location>
        <begin position="378"/>
        <end position="396"/>
    </location>
</feature>
<evidence type="ECO:0000313" key="4">
    <source>
        <dbReference type="Proteomes" id="UP001174936"/>
    </source>
</evidence>
<keyword evidence="1" id="KW-0472">Membrane</keyword>
<organism evidence="3 4">
    <name type="scientific">Cercophora newfieldiana</name>
    <dbReference type="NCBI Taxonomy" id="92897"/>
    <lineage>
        <taxon>Eukaryota</taxon>
        <taxon>Fungi</taxon>
        <taxon>Dikarya</taxon>
        <taxon>Ascomycota</taxon>
        <taxon>Pezizomycotina</taxon>
        <taxon>Sordariomycetes</taxon>
        <taxon>Sordariomycetidae</taxon>
        <taxon>Sordariales</taxon>
        <taxon>Lasiosphaeriaceae</taxon>
        <taxon>Cercophora</taxon>
    </lineage>
</organism>
<comment type="caution">
    <text evidence="3">The sequence shown here is derived from an EMBL/GenBank/DDBJ whole genome shotgun (WGS) entry which is preliminary data.</text>
</comment>
<keyword evidence="3" id="KW-0012">Acyltransferase</keyword>
<feature type="transmembrane region" description="Helical" evidence="1">
    <location>
        <begin position="259"/>
        <end position="279"/>
    </location>
</feature>
<dbReference type="InterPro" id="IPR002656">
    <property type="entry name" value="Acyl_transf_3_dom"/>
</dbReference>
<dbReference type="Pfam" id="PF01757">
    <property type="entry name" value="Acyl_transf_3"/>
    <property type="match status" value="1"/>
</dbReference>
<dbReference type="EMBL" id="JAULSV010000005">
    <property type="protein sequence ID" value="KAK0643135.1"/>
    <property type="molecule type" value="Genomic_DNA"/>
</dbReference>
<keyword evidence="4" id="KW-1185">Reference proteome</keyword>
<evidence type="ECO:0000313" key="3">
    <source>
        <dbReference type="EMBL" id="KAK0643135.1"/>
    </source>
</evidence>
<feature type="transmembrane region" description="Helical" evidence="1">
    <location>
        <begin position="181"/>
        <end position="200"/>
    </location>
</feature>
<keyword evidence="1" id="KW-0812">Transmembrane</keyword>
<name>A0AA39Y0H3_9PEZI</name>
<accession>A0AA39Y0H3</accession>
<protein>
    <submittedName>
        <fullName evidence="3">Acyltransferase</fullName>
    </submittedName>
</protein>
<feature type="transmembrane region" description="Helical" evidence="1">
    <location>
        <begin position="92"/>
        <end position="111"/>
    </location>
</feature>
<dbReference type="PANTHER" id="PTHR23028:SF134">
    <property type="entry name" value="PUTATIVE (AFU_ORTHOLOGUE AFUA_4G08520)-RELATED"/>
    <property type="match status" value="1"/>
</dbReference>
<evidence type="ECO:0000259" key="2">
    <source>
        <dbReference type="Pfam" id="PF01757"/>
    </source>
</evidence>
<feature type="transmembrane region" description="Helical" evidence="1">
    <location>
        <begin position="445"/>
        <end position="469"/>
    </location>
</feature>
<feature type="domain" description="Acyltransferase 3" evidence="2">
    <location>
        <begin position="85"/>
        <end position="467"/>
    </location>
</feature>
<evidence type="ECO:0000256" key="1">
    <source>
        <dbReference type="SAM" id="Phobius"/>
    </source>
</evidence>
<sequence length="490" mass="54865">MNGHADSSHTLSYEESLTLLGSDDDDEKTPSDIESDAGRADLASRFPPSLPRRLRAVLLRTALFLLPSFLHPSASYHPAKLHATAYLDGIRGVAALVVFICHLSYTCFVIAPGYGYQDGHYHVLALPFVRLLYSGPPMVCLFFVVSGFALSLKPLRLIRARSAGEFSTTLSSLIFRRGIRLFLPCVVSTLMIVMLLRVGAYEWNREFAYDETFARNVQEIHYERFDTAGEQLADWGWAMWKFVHVWDWDEYGGSTAMDVHLWTIPVEFRASMVVFLVLMGLARARVGVRVGAVMGLGVFAYLSARWEVMLFCCGVVLAEREAAGGCRGKKGMGAVWGAVSVVGMYLLSQPDVGGEETPGWVWLSEAIPEKWEENKHRHWQAFGAMVFVWAVGRSSGWQRVFNSAVVQYFGRISYAIYLMHGPVMHTLGYTIEKWVWSITGTEGAAYYWGFALACLLVVPTVVWVSDVFWRAVDAPVVKFSKWVEGKCCIP</sequence>
<feature type="transmembrane region" description="Helical" evidence="1">
    <location>
        <begin position="131"/>
        <end position="152"/>
    </location>
</feature>